<dbReference type="PANTHER" id="PTHR43653">
    <property type="entry name" value="CYTOCHROME C ASSEMBLY PROTEIN-RELATED"/>
    <property type="match status" value="1"/>
</dbReference>
<feature type="transmembrane region" description="Helical" evidence="3">
    <location>
        <begin position="49"/>
        <end position="73"/>
    </location>
</feature>
<feature type="transmembrane region" description="Helical" evidence="3">
    <location>
        <begin position="277"/>
        <end position="293"/>
    </location>
</feature>
<keyword evidence="3" id="KW-0812">Transmembrane</keyword>
<dbReference type="GO" id="GO:0016020">
    <property type="term" value="C:membrane"/>
    <property type="evidence" value="ECO:0007669"/>
    <property type="project" value="InterPro"/>
</dbReference>
<dbReference type="Pfam" id="PF16327">
    <property type="entry name" value="CcmF_C"/>
    <property type="match status" value="1"/>
</dbReference>
<gene>
    <name evidence="6" type="primary">ccmF</name>
    <name evidence="6" type="ORF">NCTC11388_00182</name>
</gene>
<feature type="transmembrane region" description="Helical" evidence="3">
    <location>
        <begin position="205"/>
        <end position="224"/>
    </location>
</feature>
<feature type="transmembrane region" description="Helical" evidence="3">
    <location>
        <begin position="425"/>
        <end position="443"/>
    </location>
</feature>
<evidence type="ECO:0000256" key="3">
    <source>
        <dbReference type="SAM" id="Phobius"/>
    </source>
</evidence>
<keyword evidence="3" id="KW-0472">Membrane</keyword>
<protein>
    <submittedName>
        <fullName evidence="6">Cytochrome c-type biogenesis protein CcmF</fullName>
    </submittedName>
</protein>
<keyword evidence="3" id="KW-1133">Transmembrane helix</keyword>
<feature type="transmembrane region" description="Helical" evidence="3">
    <location>
        <begin position="236"/>
        <end position="257"/>
    </location>
</feature>
<feature type="transmembrane region" description="Helical" evidence="3">
    <location>
        <begin position="107"/>
        <end position="123"/>
    </location>
</feature>
<dbReference type="InterPro" id="IPR032523">
    <property type="entry name" value="CcmF_C"/>
</dbReference>
<feature type="domain" description="Cytochrome c assembly protein" evidence="4">
    <location>
        <begin position="107"/>
        <end position="323"/>
    </location>
</feature>
<sequence length="822" mass="92517">MDVNYVGEHLLPGKIGQFFIILAFGSALLSFISYYFSTRNPEDTSWKRIARIGVWVNATSVVAIGAMLFYIIYNHLFEYHYAWSHSSKALPTHYIISSFWEGQEGSFWLWTFWQVVLSSILLFKAKTWESPVMTFVMLCQAFLASMLLGIELFGYRVGSSPFILLRNALEAPIFSDPNYLSMIADGNGLNPLLQNYWMVIHPPTLFLGFASMIVPFAYAAAGLWTKRYKEWITPGLPWGMFAVMILGVGIIMGSFWAYEALNFGGFWAWDPVENASIIPWFTLIAAVHVMVAYKNSGHSYFTATFLALVSFVLVIYASYLTRSGILGETSVHSFTSLGMSSQLIVFNVAFLAIMVILLVVRKKEMPSSQKEEDIYSREFWLFIGALVLTVACVQIISTTSIPVYNAIFKTDVAPPIDPIPHYNKWQGAFAVVVLILTAFTQFLKYKRTDSRKFFAATIASLIIALLLTAGIVYVTKIYSNFMYILIAFASIFSVLANLRILGDAFKGKWRLAGSAVAHIGFALLVLGALVAAATNQVISVNNSGYIAVAGFDKVEKPGENLFLTEGEPVQMGEYRLTYVGDSVASPNVFYKIKYEKLDEETGKVKEEFVLMPFAQNNPKMGGLIGTPSTKHYVTHDIYTLITAAQADTQSQAASKNKEEKSSFDDYEEPATYQVNIGDTLRYRNGYFVIEGVNKNATLNKIPKAPDDVLVGLKIKVVSKNDKKYEAEPIFLIKGGNTFDFNKDIEEEGLRFRFTNIIPQQDKLEIMVYQKPLPEKKWIVFKAIKFPYINFFWCGTIVMTIGFIMSIYRRIKDEKVKKQPAKA</sequence>
<dbReference type="RefSeq" id="WP_115168735.1">
    <property type="nucleotide sequence ID" value="NZ_UGYW01000001.1"/>
</dbReference>
<dbReference type="GO" id="GO:0020037">
    <property type="term" value="F:heme binding"/>
    <property type="evidence" value="ECO:0007669"/>
    <property type="project" value="InterPro"/>
</dbReference>
<feature type="transmembrane region" description="Helical" evidence="3">
    <location>
        <begin position="512"/>
        <end position="533"/>
    </location>
</feature>
<feature type="transmembrane region" description="Helical" evidence="3">
    <location>
        <begin position="300"/>
        <end position="319"/>
    </location>
</feature>
<dbReference type="Proteomes" id="UP000254893">
    <property type="component" value="Unassembled WGS sequence"/>
</dbReference>
<feature type="transmembrane region" description="Helical" evidence="3">
    <location>
        <begin position="339"/>
        <end position="360"/>
    </location>
</feature>
<name>A0A380BAZ9_SPHSI</name>
<evidence type="ECO:0000313" key="6">
    <source>
        <dbReference type="EMBL" id="SUI96848.1"/>
    </source>
</evidence>
<dbReference type="PANTHER" id="PTHR43653:SF1">
    <property type="entry name" value="CYTOCHROME C-TYPE BIOGENESIS PROTEIN CCMF"/>
    <property type="match status" value="1"/>
</dbReference>
<feature type="domain" description="Cytochrome c-type biogenesis protein CcmF C-terminal" evidence="5">
    <location>
        <begin position="355"/>
        <end position="536"/>
    </location>
</feature>
<evidence type="ECO:0000259" key="5">
    <source>
        <dbReference type="Pfam" id="PF16327"/>
    </source>
</evidence>
<dbReference type="GO" id="GO:0015232">
    <property type="term" value="F:heme transmembrane transporter activity"/>
    <property type="evidence" value="ECO:0007669"/>
    <property type="project" value="InterPro"/>
</dbReference>
<dbReference type="GO" id="GO:0017004">
    <property type="term" value="P:cytochrome complex assembly"/>
    <property type="evidence" value="ECO:0007669"/>
    <property type="project" value="UniProtKB-KW"/>
</dbReference>
<dbReference type="Pfam" id="PF01578">
    <property type="entry name" value="Cytochrom_C_asm"/>
    <property type="match status" value="1"/>
</dbReference>
<feature type="transmembrane region" description="Helical" evidence="3">
    <location>
        <begin position="787"/>
        <end position="807"/>
    </location>
</feature>
<evidence type="ECO:0000313" key="7">
    <source>
        <dbReference type="Proteomes" id="UP000254893"/>
    </source>
</evidence>
<reference evidence="6 7" key="1">
    <citation type="submission" date="2018-06" db="EMBL/GenBank/DDBJ databases">
        <authorList>
            <consortium name="Pathogen Informatics"/>
            <person name="Doyle S."/>
        </authorList>
    </citation>
    <scope>NUCLEOTIDE SEQUENCE [LARGE SCALE GENOMIC DNA]</scope>
    <source>
        <strain evidence="6 7">NCTC11388</strain>
    </source>
</reference>
<keyword evidence="2" id="KW-0201">Cytochrome c-type biogenesis</keyword>
<comment type="similarity">
    <text evidence="1">Belongs to the CcmF/CycK/Ccl1/NrfE/CcsA family.</text>
</comment>
<accession>A0A380BAZ9</accession>
<feature type="transmembrane region" description="Helical" evidence="3">
    <location>
        <begin position="135"/>
        <end position="155"/>
    </location>
</feature>
<feature type="transmembrane region" description="Helical" evidence="3">
    <location>
        <begin position="380"/>
        <end position="405"/>
    </location>
</feature>
<dbReference type="AlphaFoldDB" id="A0A380BAZ9"/>
<evidence type="ECO:0000256" key="1">
    <source>
        <dbReference type="ARBA" id="ARBA00009186"/>
    </source>
</evidence>
<organism evidence="6 7">
    <name type="scientific">Sphingobacterium spiritivorum</name>
    <name type="common">Flavobacterium spiritivorum</name>
    <dbReference type="NCBI Taxonomy" id="258"/>
    <lineage>
        <taxon>Bacteria</taxon>
        <taxon>Pseudomonadati</taxon>
        <taxon>Bacteroidota</taxon>
        <taxon>Sphingobacteriia</taxon>
        <taxon>Sphingobacteriales</taxon>
        <taxon>Sphingobacteriaceae</taxon>
        <taxon>Sphingobacterium</taxon>
    </lineage>
</organism>
<evidence type="ECO:0000259" key="4">
    <source>
        <dbReference type="Pfam" id="PF01578"/>
    </source>
</evidence>
<dbReference type="InterPro" id="IPR003567">
    <property type="entry name" value="Cyt_c_biogenesis"/>
</dbReference>
<feature type="transmembrane region" description="Helical" evidence="3">
    <location>
        <begin position="481"/>
        <end position="500"/>
    </location>
</feature>
<dbReference type="PRINTS" id="PR01410">
    <property type="entry name" value="CCBIOGENESIS"/>
</dbReference>
<feature type="transmembrane region" description="Helical" evidence="3">
    <location>
        <begin position="455"/>
        <end position="475"/>
    </location>
</feature>
<dbReference type="InterPro" id="IPR002541">
    <property type="entry name" value="Cyt_c_assembly"/>
</dbReference>
<dbReference type="EMBL" id="UGYW01000001">
    <property type="protein sequence ID" value="SUI96848.1"/>
    <property type="molecule type" value="Genomic_DNA"/>
</dbReference>
<evidence type="ECO:0000256" key="2">
    <source>
        <dbReference type="ARBA" id="ARBA00022748"/>
    </source>
</evidence>
<feature type="transmembrane region" description="Helical" evidence="3">
    <location>
        <begin position="15"/>
        <end position="37"/>
    </location>
</feature>
<proteinExistence type="inferred from homology"/>